<dbReference type="PROSITE" id="PS50262">
    <property type="entry name" value="G_PROTEIN_RECEP_F1_2"/>
    <property type="match status" value="1"/>
</dbReference>
<dbReference type="GO" id="GO:0016020">
    <property type="term" value="C:membrane"/>
    <property type="evidence" value="ECO:0007669"/>
    <property type="project" value="UniProtKB-SubCell"/>
</dbReference>
<evidence type="ECO:0000256" key="2">
    <source>
        <dbReference type="ARBA" id="ARBA00022692"/>
    </source>
</evidence>
<dbReference type="GO" id="GO:0004930">
    <property type="term" value="F:G protein-coupled receptor activity"/>
    <property type="evidence" value="ECO:0007669"/>
    <property type="project" value="InterPro"/>
</dbReference>
<feature type="transmembrane region" description="Helical" evidence="5">
    <location>
        <begin position="132"/>
        <end position="151"/>
    </location>
</feature>
<feature type="transmembrane region" description="Helical" evidence="5">
    <location>
        <begin position="85"/>
        <end position="111"/>
    </location>
</feature>
<keyword evidence="7" id="KW-1185">Reference proteome</keyword>
<evidence type="ECO:0000256" key="4">
    <source>
        <dbReference type="ARBA" id="ARBA00023136"/>
    </source>
</evidence>
<accession>A0A914UXF6</accession>
<reference evidence="8" key="1">
    <citation type="submission" date="2022-11" db="UniProtKB">
        <authorList>
            <consortium name="WormBaseParasite"/>
        </authorList>
    </citation>
    <scope>IDENTIFICATION</scope>
</reference>
<sequence length="222" mass="24021">MNDTKELFLNEFYGPTAQWFSLFLYIMAILILSSNMFLILIILTSKNLRNKSSNWFLVGFAISGFLHGVAHVSDGVAIQFGSADTGLLCSIAGGLHIITGANTFGFPLLIAADRYYKITIPQQNTFSLGHTLFTDIFIIPLIFGWFCFVILGNLPLLLNNAFGEDAAGNASVAQAHSYLSILCIERCGPLADHLLGSAHSTSCSSTTAQAPSYDYSVRCSGS</sequence>
<protein>
    <submittedName>
        <fullName evidence="8">G-protein coupled receptors family 1 profile domain-containing protein</fullName>
    </submittedName>
</protein>
<dbReference type="InterPro" id="IPR017452">
    <property type="entry name" value="GPCR_Rhodpsn_7TM"/>
</dbReference>
<evidence type="ECO:0000256" key="5">
    <source>
        <dbReference type="SAM" id="Phobius"/>
    </source>
</evidence>
<feature type="transmembrane region" description="Helical" evidence="5">
    <location>
        <begin position="20"/>
        <end position="43"/>
    </location>
</feature>
<keyword evidence="2 5" id="KW-0812">Transmembrane</keyword>
<feature type="transmembrane region" description="Helical" evidence="5">
    <location>
        <begin position="55"/>
        <end position="73"/>
    </location>
</feature>
<dbReference type="SUPFAM" id="SSF81321">
    <property type="entry name" value="Family A G protein-coupled receptor-like"/>
    <property type="match status" value="1"/>
</dbReference>
<feature type="domain" description="G-protein coupled receptors family 1 profile" evidence="6">
    <location>
        <begin position="34"/>
        <end position="222"/>
    </location>
</feature>
<dbReference type="WBParaSite" id="PSAMB.scaffold1342size32731.g12433.t1">
    <property type="protein sequence ID" value="PSAMB.scaffold1342size32731.g12433.t1"/>
    <property type="gene ID" value="PSAMB.scaffold1342size32731.g12433"/>
</dbReference>
<dbReference type="InterPro" id="IPR000276">
    <property type="entry name" value="GPCR_Rhodpsn"/>
</dbReference>
<dbReference type="Proteomes" id="UP000887566">
    <property type="component" value="Unplaced"/>
</dbReference>
<name>A0A914UXF6_9BILA</name>
<dbReference type="Pfam" id="PF00001">
    <property type="entry name" value="7tm_1"/>
    <property type="match status" value="1"/>
</dbReference>
<dbReference type="Gene3D" id="1.20.1070.10">
    <property type="entry name" value="Rhodopsin 7-helix transmembrane proteins"/>
    <property type="match status" value="1"/>
</dbReference>
<keyword evidence="3 5" id="KW-1133">Transmembrane helix</keyword>
<dbReference type="AlphaFoldDB" id="A0A914UXF6"/>
<dbReference type="CDD" id="cd00637">
    <property type="entry name" value="7tm_classA_rhodopsin-like"/>
    <property type="match status" value="1"/>
</dbReference>
<evidence type="ECO:0000313" key="7">
    <source>
        <dbReference type="Proteomes" id="UP000887566"/>
    </source>
</evidence>
<keyword evidence="4 5" id="KW-0472">Membrane</keyword>
<comment type="subcellular location">
    <subcellularLocation>
        <location evidence="1">Membrane</location>
    </subcellularLocation>
</comment>
<evidence type="ECO:0000259" key="6">
    <source>
        <dbReference type="PROSITE" id="PS50262"/>
    </source>
</evidence>
<evidence type="ECO:0000256" key="3">
    <source>
        <dbReference type="ARBA" id="ARBA00022989"/>
    </source>
</evidence>
<evidence type="ECO:0000256" key="1">
    <source>
        <dbReference type="ARBA" id="ARBA00004370"/>
    </source>
</evidence>
<evidence type="ECO:0000313" key="8">
    <source>
        <dbReference type="WBParaSite" id="PSAMB.scaffold1342size32731.g12433.t1"/>
    </source>
</evidence>
<proteinExistence type="predicted"/>
<organism evidence="7 8">
    <name type="scientific">Plectus sambesii</name>
    <dbReference type="NCBI Taxonomy" id="2011161"/>
    <lineage>
        <taxon>Eukaryota</taxon>
        <taxon>Metazoa</taxon>
        <taxon>Ecdysozoa</taxon>
        <taxon>Nematoda</taxon>
        <taxon>Chromadorea</taxon>
        <taxon>Plectida</taxon>
        <taxon>Plectina</taxon>
        <taxon>Plectoidea</taxon>
        <taxon>Plectidae</taxon>
        <taxon>Plectus</taxon>
    </lineage>
</organism>